<comment type="caution">
    <text evidence="5">The sequence shown here is derived from an EMBL/GenBank/DDBJ whole genome shotgun (WGS) entry which is preliminary data.</text>
</comment>
<dbReference type="PANTHER" id="PTHR30146">
    <property type="entry name" value="LACI-RELATED TRANSCRIPTIONAL REPRESSOR"/>
    <property type="match status" value="1"/>
</dbReference>
<evidence type="ECO:0000259" key="4">
    <source>
        <dbReference type="Pfam" id="PF13377"/>
    </source>
</evidence>
<sequence length="120" mass="13082">MGNSIEVVNKTETSFKKLLDTQERPTSVFCCNDLMALGVINACNKAGLCVPEDISVIGFDNTLLSDVSHPKITTVDLNMKEIGRIAALELVSIISRGISCRKKTVLDTKLIIKESCSRPL</sequence>
<evidence type="ECO:0000313" key="5">
    <source>
        <dbReference type="EMBL" id="MPM68243.1"/>
    </source>
</evidence>
<keyword evidence="1" id="KW-0805">Transcription regulation</keyword>
<feature type="domain" description="Transcriptional regulator LacI/GalR-like sensor" evidence="4">
    <location>
        <begin position="19"/>
        <end position="116"/>
    </location>
</feature>
<dbReference type="InterPro" id="IPR046335">
    <property type="entry name" value="LacI/GalR-like_sensor"/>
</dbReference>
<dbReference type="SUPFAM" id="SSF53822">
    <property type="entry name" value="Periplasmic binding protein-like I"/>
    <property type="match status" value="1"/>
</dbReference>
<dbReference type="AlphaFoldDB" id="A0A645BYQ0"/>
<protein>
    <submittedName>
        <fullName evidence="5">HTH-type transcriptional repressor CytR</fullName>
    </submittedName>
</protein>
<dbReference type="GO" id="GO:0000976">
    <property type="term" value="F:transcription cis-regulatory region binding"/>
    <property type="evidence" value="ECO:0007669"/>
    <property type="project" value="TreeGrafter"/>
</dbReference>
<accession>A0A645BYQ0</accession>
<dbReference type="PANTHER" id="PTHR30146:SF109">
    <property type="entry name" value="HTH-TYPE TRANSCRIPTIONAL REGULATOR GALS"/>
    <property type="match status" value="1"/>
</dbReference>
<dbReference type="Gene3D" id="3.40.50.2300">
    <property type="match status" value="2"/>
</dbReference>
<keyword evidence="2" id="KW-0238">DNA-binding</keyword>
<keyword evidence="3" id="KW-0804">Transcription</keyword>
<name>A0A645BYQ0_9ZZZZ</name>
<dbReference type="EMBL" id="VSSQ01022148">
    <property type="protein sequence ID" value="MPM68243.1"/>
    <property type="molecule type" value="Genomic_DNA"/>
</dbReference>
<gene>
    <name evidence="5" type="primary">cytR_14</name>
    <name evidence="5" type="ORF">SDC9_115174</name>
</gene>
<dbReference type="InterPro" id="IPR028082">
    <property type="entry name" value="Peripla_BP_I"/>
</dbReference>
<organism evidence="5">
    <name type="scientific">bioreactor metagenome</name>
    <dbReference type="NCBI Taxonomy" id="1076179"/>
    <lineage>
        <taxon>unclassified sequences</taxon>
        <taxon>metagenomes</taxon>
        <taxon>ecological metagenomes</taxon>
    </lineage>
</organism>
<dbReference type="Pfam" id="PF13377">
    <property type="entry name" value="Peripla_BP_3"/>
    <property type="match status" value="1"/>
</dbReference>
<proteinExistence type="predicted"/>
<dbReference type="GO" id="GO:0003700">
    <property type="term" value="F:DNA-binding transcription factor activity"/>
    <property type="evidence" value="ECO:0007669"/>
    <property type="project" value="TreeGrafter"/>
</dbReference>
<evidence type="ECO:0000256" key="2">
    <source>
        <dbReference type="ARBA" id="ARBA00023125"/>
    </source>
</evidence>
<reference evidence="5" key="1">
    <citation type="submission" date="2019-08" db="EMBL/GenBank/DDBJ databases">
        <authorList>
            <person name="Kucharzyk K."/>
            <person name="Murdoch R.W."/>
            <person name="Higgins S."/>
            <person name="Loffler F."/>
        </authorList>
    </citation>
    <scope>NUCLEOTIDE SEQUENCE</scope>
</reference>
<evidence type="ECO:0000256" key="1">
    <source>
        <dbReference type="ARBA" id="ARBA00023015"/>
    </source>
</evidence>
<evidence type="ECO:0000256" key="3">
    <source>
        <dbReference type="ARBA" id="ARBA00023163"/>
    </source>
</evidence>